<reference evidence="1 4" key="2">
    <citation type="submission" date="2017-09" db="EMBL/GenBank/DDBJ databases">
        <title>Extensive intraspecific genome diversity in a model arbuscular mycorrhizal fungus.</title>
        <authorList>
            <person name="Chen E.C."/>
            <person name="Morin E."/>
            <person name="Beaudet D."/>
            <person name="Noel J."/>
            <person name="Ndikumana S."/>
            <person name="Charron P."/>
            <person name="St-Onge C."/>
            <person name="Giorgi J."/>
            <person name="Grigoriev I.V."/>
            <person name="Roux C."/>
            <person name="Martin F.M."/>
            <person name="Corradi N."/>
        </authorList>
    </citation>
    <scope>NUCLEOTIDE SEQUENCE [LARGE SCALE GENOMIC DNA]</scope>
    <source>
        <strain evidence="1 4">A5</strain>
    </source>
</reference>
<name>A0A2N0PMP0_9GLOM</name>
<dbReference type="VEuPathDB" id="FungiDB:RhiirA1_462244"/>
<evidence type="ECO:0000313" key="3">
    <source>
        <dbReference type="Proteomes" id="UP000232688"/>
    </source>
</evidence>
<reference evidence="2 3" key="4">
    <citation type="submission" date="2017-10" db="EMBL/GenBank/DDBJ databases">
        <title>Genome analyses suggest a sexual origin of heterokaryosis in a supposedly ancient asexual fungus.</title>
        <authorList>
            <person name="Corradi N."/>
            <person name="Sedzielewska K."/>
            <person name="Noel J."/>
            <person name="Charron P."/>
            <person name="Farinelli L."/>
            <person name="Marton T."/>
            <person name="Kruger M."/>
            <person name="Pelin A."/>
            <person name="Brachmann A."/>
            <person name="Corradi N."/>
        </authorList>
    </citation>
    <scope>NUCLEOTIDE SEQUENCE [LARGE SCALE GENOMIC DNA]</scope>
    <source>
        <strain evidence="2 3">A1</strain>
    </source>
</reference>
<dbReference type="AlphaFoldDB" id="A0A2N0PMP0"/>
<evidence type="ECO:0000313" key="4">
    <source>
        <dbReference type="Proteomes" id="UP000232722"/>
    </source>
</evidence>
<reference evidence="2 3" key="3">
    <citation type="submission" date="2017-10" db="EMBL/GenBank/DDBJ databases">
        <title>Extensive intraspecific genome diversity in a model arbuscular mycorrhizal fungus.</title>
        <authorList>
            <person name="Chen E.C.H."/>
            <person name="Morin E."/>
            <person name="Baudet D."/>
            <person name="Noel J."/>
            <person name="Ndikumana S."/>
            <person name="Charron P."/>
            <person name="St-Onge C."/>
            <person name="Giorgi J."/>
            <person name="Grigoriev I.V."/>
            <person name="Roux C."/>
            <person name="Martin F.M."/>
            <person name="Corradi N."/>
        </authorList>
    </citation>
    <scope>NUCLEOTIDE SEQUENCE [LARGE SCALE GENOMIC DNA]</scope>
    <source>
        <strain evidence="2 3">A1</strain>
    </source>
</reference>
<sequence>MTTIFCLSKDFYSILNHADDYNIVILKVIIPTDIYENIMTYYLVDKPKLYNMKNMKISRVVNNSKACYIRLLYQYRFNFGWDSLYMEVQNLYIYNRFSDYENNLQSKSNTFTIEEIEAFIVTIDQ</sequence>
<accession>A0A2N0PMP0</accession>
<dbReference type="EMBL" id="LLXH01000624">
    <property type="protein sequence ID" value="PKC64566.1"/>
    <property type="molecule type" value="Genomic_DNA"/>
</dbReference>
<protein>
    <submittedName>
        <fullName evidence="1">Uncharacterized protein</fullName>
    </submittedName>
</protein>
<evidence type="ECO:0000313" key="1">
    <source>
        <dbReference type="EMBL" id="PKC08072.1"/>
    </source>
</evidence>
<gene>
    <name evidence="2" type="ORF">RhiirA1_462244</name>
    <name evidence="1" type="ORF">RhiirA5_417387</name>
</gene>
<organism evidence="1 4">
    <name type="scientific">Rhizophagus irregularis</name>
    <dbReference type="NCBI Taxonomy" id="588596"/>
    <lineage>
        <taxon>Eukaryota</taxon>
        <taxon>Fungi</taxon>
        <taxon>Fungi incertae sedis</taxon>
        <taxon>Mucoromycota</taxon>
        <taxon>Glomeromycotina</taxon>
        <taxon>Glomeromycetes</taxon>
        <taxon>Glomerales</taxon>
        <taxon>Glomeraceae</taxon>
        <taxon>Rhizophagus</taxon>
    </lineage>
</organism>
<evidence type="ECO:0000313" key="2">
    <source>
        <dbReference type="EMBL" id="PKC64566.1"/>
    </source>
</evidence>
<proteinExistence type="predicted"/>
<dbReference type="Proteomes" id="UP000232722">
    <property type="component" value="Unassembled WGS sequence"/>
</dbReference>
<dbReference type="EMBL" id="LLXJ01000577">
    <property type="protein sequence ID" value="PKC08072.1"/>
    <property type="molecule type" value="Genomic_DNA"/>
</dbReference>
<dbReference type="Proteomes" id="UP000232688">
    <property type="component" value="Unassembled WGS sequence"/>
</dbReference>
<reference evidence="1 4" key="1">
    <citation type="submission" date="2016-04" db="EMBL/GenBank/DDBJ databases">
        <title>Genome analyses suggest a sexual origin of heterokaryosis in a supposedly ancient asexual fungus.</title>
        <authorList>
            <person name="Ropars J."/>
            <person name="Sedzielewska K."/>
            <person name="Noel J."/>
            <person name="Charron P."/>
            <person name="Farinelli L."/>
            <person name="Marton T."/>
            <person name="Kruger M."/>
            <person name="Pelin A."/>
            <person name="Brachmann A."/>
            <person name="Corradi N."/>
        </authorList>
    </citation>
    <scope>NUCLEOTIDE SEQUENCE [LARGE SCALE GENOMIC DNA]</scope>
    <source>
        <strain evidence="1 4">A5</strain>
    </source>
</reference>
<comment type="caution">
    <text evidence="1">The sequence shown here is derived from an EMBL/GenBank/DDBJ whole genome shotgun (WGS) entry which is preliminary data.</text>
</comment>